<dbReference type="Pfam" id="PF02170">
    <property type="entry name" value="PAZ"/>
    <property type="match status" value="1"/>
</dbReference>
<dbReference type="Gene3D" id="3.40.50.2300">
    <property type="match status" value="1"/>
</dbReference>
<gene>
    <name evidence="4" type="ORF">WR25_09077</name>
</gene>
<dbReference type="PROSITE" id="PS50822">
    <property type="entry name" value="PIWI"/>
    <property type="match status" value="1"/>
</dbReference>
<comment type="similarity">
    <text evidence="1">Belongs to the argonaute family.</text>
</comment>
<dbReference type="SMART" id="SM00950">
    <property type="entry name" value="Piwi"/>
    <property type="match status" value="1"/>
</dbReference>
<evidence type="ECO:0000313" key="4">
    <source>
        <dbReference type="EMBL" id="PAV63038.1"/>
    </source>
</evidence>
<proteinExistence type="inferred from homology"/>
<dbReference type="InterPro" id="IPR036397">
    <property type="entry name" value="RNaseH_sf"/>
</dbReference>
<dbReference type="InterPro" id="IPR012337">
    <property type="entry name" value="RNaseH-like_sf"/>
</dbReference>
<dbReference type="CDD" id="cd02846">
    <property type="entry name" value="PAZ_argonaute_like"/>
    <property type="match status" value="1"/>
</dbReference>
<comment type="caution">
    <text evidence="4">The sequence shown here is derived from an EMBL/GenBank/DDBJ whole genome shotgun (WGS) entry which is preliminary data.</text>
</comment>
<feature type="domain" description="PAZ" evidence="2">
    <location>
        <begin position="270"/>
        <end position="373"/>
    </location>
</feature>
<name>A0A2A2JMX5_9BILA</name>
<protein>
    <recommendedName>
        <fullName evidence="6">Piwi domain-containing protein</fullName>
    </recommendedName>
</protein>
<dbReference type="Pfam" id="PF02171">
    <property type="entry name" value="Piwi"/>
    <property type="match status" value="1"/>
</dbReference>
<keyword evidence="5" id="KW-1185">Reference proteome</keyword>
<dbReference type="PROSITE" id="PS50821">
    <property type="entry name" value="PAZ"/>
    <property type="match status" value="1"/>
</dbReference>
<dbReference type="SMART" id="SM00949">
    <property type="entry name" value="PAZ"/>
    <property type="match status" value="1"/>
</dbReference>
<sequence>MEQMNMTFPEPIEPGRAGQPVKLDTNAWGIAVQQEGTFYRYWVGVVGQVGAEKRDVDLARTTQGKTLLLDYKLQCFKLMGLVANANPRFNGEEALWYDGQHFLVTPYDIFQKSQKEAFTIIIQKQDLPPECANFSNVQMTFRREGENTVTLSKEKLLAFGQHRGELSNSREAIRLLELASNEFCLANPDMFLCYKNGKVYLPDGKQFGFAREEYPIMPEGTVLLPGSAKSAAFIEGPKGRRNGNIALIVDASKACFHQHEPLLSKYKSMFTADLQLRNFNTNAAQFSGQVRGIFVQTEHLPPAKMFKIIEIVAGQIPSNTRFSYKDREVTVEDYFKERYNITLQHPQLSLVKCRGLRLRSDVFFPPELCKIVANQRVTIQQQTTQLMQQAVKLSAMPPAKRIVDTARNMTAMQLLNPNNPFVSSLGVKILDKPLTVDGRVMIEPGMQYGRETCKAAEGKWRSPRQAEYVTGGRLDTWALFFLAGVNDRVEESKCMRFAENFVFDCNKRGLKIAQPRFVDLVRLPDQTTSQKNFDLLNQTFLGAKQNNCEFLFTVTCDRVQVHGTVKYLERLHQVPNQDLKLSTAMKIIEGQRNAQTLENVVSKFNVKLGGLNYTLAPILGHDAAEYMKQDRLILGVAQASAEGKEQRTVYGYAANPKGNPNEFVGGFTIHKDVDKRPALEAILKSMYNQYKAHHSDRLPSELVVYWAGQSEGEMTRVMTDIVHGGFPDFFSQLRATPRWTFIMAVKRQNNVRIYKQSINPADRPPAQNISAGIVVDTHLTDPVKKQFFLNSHITLQGSAATPCYTVLYDSLNLSMDALETMTFGLAHLHQICTMTTSLPAPLYIAIQYAKRGSTLLTEKIKAGGDGPEEELTMDLSYADTLFADRRINA</sequence>
<dbReference type="AlphaFoldDB" id="A0A2A2JMX5"/>
<dbReference type="Gene3D" id="2.170.260.10">
    <property type="entry name" value="paz domain"/>
    <property type="match status" value="1"/>
</dbReference>
<dbReference type="SUPFAM" id="SSF53098">
    <property type="entry name" value="Ribonuclease H-like"/>
    <property type="match status" value="1"/>
</dbReference>
<organism evidence="4 5">
    <name type="scientific">Diploscapter pachys</name>
    <dbReference type="NCBI Taxonomy" id="2018661"/>
    <lineage>
        <taxon>Eukaryota</taxon>
        <taxon>Metazoa</taxon>
        <taxon>Ecdysozoa</taxon>
        <taxon>Nematoda</taxon>
        <taxon>Chromadorea</taxon>
        <taxon>Rhabditida</taxon>
        <taxon>Rhabditina</taxon>
        <taxon>Rhabditomorpha</taxon>
        <taxon>Rhabditoidea</taxon>
        <taxon>Rhabditidae</taxon>
        <taxon>Diploscapter</taxon>
    </lineage>
</organism>
<accession>A0A2A2JMX5</accession>
<dbReference type="GO" id="GO:0003723">
    <property type="term" value="F:RNA binding"/>
    <property type="evidence" value="ECO:0007669"/>
    <property type="project" value="InterPro"/>
</dbReference>
<evidence type="ECO:0000259" key="3">
    <source>
        <dbReference type="PROSITE" id="PS50822"/>
    </source>
</evidence>
<dbReference type="InterPro" id="IPR003100">
    <property type="entry name" value="PAZ_dom"/>
</dbReference>
<dbReference type="PANTHER" id="PTHR22891">
    <property type="entry name" value="EUKARYOTIC TRANSLATION INITIATION FACTOR 2C"/>
    <property type="match status" value="1"/>
</dbReference>
<dbReference type="OrthoDB" id="9981668at2759"/>
<evidence type="ECO:0000313" key="5">
    <source>
        <dbReference type="Proteomes" id="UP000218231"/>
    </source>
</evidence>
<feature type="domain" description="Piwi" evidence="3">
    <location>
        <begin position="574"/>
        <end position="857"/>
    </location>
</feature>
<dbReference type="SUPFAM" id="SSF101690">
    <property type="entry name" value="PAZ domain"/>
    <property type="match status" value="1"/>
</dbReference>
<evidence type="ECO:0008006" key="6">
    <source>
        <dbReference type="Google" id="ProtNLM"/>
    </source>
</evidence>
<dbReference type="STRING" id="2018661.A0A2A2JMX5"/>
<dbReference type="InterPro" id="IPR036085">
    <property type="entry name" value="PAZ_dom_sf"/>
</dbReference>
<dbReference type="Gene3D" id="3.30.420.10">
    <property type="entry name" value="Ribonuclease H-like superfamily/Ribonuclease H"/>
    <property type="match status" value="1"/>
</dbReference>
<evidence type="ECO:0000256" key="1">
    <source>
        <dbReference type="RuleBase" id="RU361178"/>
    </source>
</evidence>
<dbReference type="Proteomes" id="UP000218231">
    <property type="component" value="Unassembled WGS sequence"/>
</dbReference>
<reference evidence="4 5" key="1">
    <citation type="journal article" date="2017" name="Curr. Biol.">
        <title>Genome architecture and evolution of a unichromosomal asexual nematode.</title>
        <authorList>
            <person name="Fradin H."/>
            <person name="Zegar C."/>
            <person name="Gutwein M."/>
            <person name="Lucas J."/>
            <person name="Kovtun M."/>
            <person name="Corcoran D."/>
            <person name="Baugh L.R."/>
            <person name="Kiontke K."/>
            <person name="Gunsalus K."/>
            <person name="Fitch D.H."/>
            <person name="Piano F."/>
        </authorList>
    </citation>
    <scope>NUCLEOTIDE SEQUENCE [LARGE SCALE GENOMIC DNA]</scope>
    <source>
        <strain evidence="4">PF1309</strain>
    </source>
</reference>
<dbReference type="EMBL" id="LIAE01010334">
    <property type="protein sequence ID" value="PAV63038.1"/>
    <property type="molecule type" value="Genomic_DNA"/>
</dbReference>
<evidence type="ECO:0000259" key="2">
    <source>
        <dbReference type="PROSITE" id="PS50821"/>
    </source>
</evidence>
<dbReference type="InterPro" id="IPR003165">
    <property type="entry name" value="Piwi"/>
</dbReference>